<keyword evidence="2" id="KW-1133">Transmembrane helix</keyword>
<evidence type="ECO:0000256" key="1">
    <source>
        <dbReference type="SAM" id="MobiDB-lite"/>
    </source>
</evidence>
<feature type="transmembrane region" description="Helical" evidence="2">
    <location>
        <begin position="41"/>
        <end position="61"/>
    </location>
</feature>
<feature type="compositionally biased region" description="Basic and acidic residues" evidence="1">
    <location>
        <begin position="334"/>
        <end position="359"/>
    </location>
</feature>
<dbReference type="OrthoDB" id="9796594at2"/>
<evidence type="ECO:0000259" key="3">
    <source>
        <dbReference type="Pfam" id="PF03372"/>
    </source>
</evidence>
<dbReference type="Proteomes" id="UP000477083">
    <property type="component" value="Unassembled WGS sequence"/>
</dbReference>
<dbReference type="Pfam" id="PF03372">
    <property type="entry name" value="Exo_endo_phos"/>
    <property type="match status" value="1"/>
</dbReference>
<evidence type="ECO:0000256" key="2">
    <source>
        <dbReference type="SAM" id="Phobius"/>
    </source>
</evidence>
<dbReference type="GO" id="GO:0003824">
    <property type="term" value="F:catalytic activity"/>
    <property type="evidence" value="ECO:0007669"/>
    <property type="project" value="InterPro"/>
</dbReference>
<keyword evidence="2" id="KW-0812">Transmembrane</keyword>
<comment type="caution">
    <text evidence="4">The sequence shown here is derived from an EMBL/GenBank/DDBJ whole genome shotgun (WGS) entry which is preliminary data.</text>
</comment>
<evidence type="ECO:0000313" key="4">
    <source>
        <dbReference type="EMBL" id="MZQ89996.1"/>
    </source>
</evidence>
<organism evidence="4 5">
    <name type="scientific">Frigidibacter albus</name>
    <dbReference type="NCBI Taxonomy" id="1465486"/>
    <lineage>
        <taxon>Bacteria</taxon>
        <taxon>Pseudomonadati</taxon>
        <taxon>Pseudomonadota</taxon>
        <taxon>Alphaproteobacteria</taxon>
        <taxon>Rhodobacterales</taxon>
        <taxon>Paracoccaceae</taxon>
        <taxon>Frigidibacter</taxon>
    </lineage>
</organism>
<evidence type="ECO:0000313" key="5">
    <source>
        <dbReference type="Proteomes" id="UP000477083"/>
    </source>
</evidence>
<feature type="domain" description="Endonuclease/exonuclease/phosphatase" evidence="3">
    <location>
        <begin position="112"/>
        <end position="315"/>
    </location>
</feature>
<sequence>MMTALSTIGLGLAVALAVLLLLMTLLPLLRVAHGAVRSCDFPRLQICGIALALAPILYAFLPIPWGTALGAVMLLVAAIQAGHVIRFTPLWRRQSLRPEQPDPQAQVSLLAANVKLSNRAYDRLIARVQDEAPDILMAIEVDADWTRALEPLHADFPHRIEHPLDNGYGMALFSRLPIEGHELRELLVEKVPSIRARIRLRNGAVFRLHVVHPEPPVPSHDSEGRDAELGLVGIEASKDDLPCVVAGDLNDVAWSLTTRRFQRLSGLMDPRVGRGFYNSFDARYPILRWPLDHLFHDPRFRLVEMRRLPDIGSDHFPMLFRLQLSPVPAGETPQDARAEDHAEIRDMAAKEAAKDREAVGSDWEDEKS</sequence>
<feature type="region of interest" description="Disordered" evidence="1">
    <location>
        <begin position="327"/>
        <end position="368"/>
    </location>
</feature>
<dbReference type="SUPFAM" id="SSF56219">
    <property type="entry name" value="DNase I-like"/>
    <property type="match status" value="1"/>
</dbReference>
<gene>
    <name evidence="4" type="ORF">GS660_12950</name>
</gene>
<dbReference type="AlphaFoldDB" id="A0A6L8VJW9"/>
<protein>
    <recommendedName>
        <fullName evidence="3">Endonuclease/exonuclease/phosphatase domain-containing protein</fullName>
    </recommendedName>
</protein>
<reference evidence="4 5" key="1">
    <citation type="submission" date="2020-01" db="EMBL/GenBank/DDBJ databases">
        <title>Frigidibacter albus SP32T (=CGMCC 1.13995T).</title>
        <authorList>
            <person name="Liao X."/>
        </authorList>
    </citation>
    <scope>NUCLEOTIDE SEQUENCE [LARGE SCALE GENOMIC DNA]</scope>
    <source>
        <strain evidence="4 5">SP32</strain>
    </source>
</reference>
<dbReference type="Gene3D" id="3.60.10.10">
    <property type="entry name" value="Endonuclease/exonuclease/phosphatase"/>
    <property type="match status" value="1"/>
</dbReference>
<keyword evidence="2" id="KW-0472">Membrane</keyword>
<dbReference type="InterPro" id="IPR036691">
    <property type="entry name" value="Endo/exonu/phosph_ase_sf"/>
</dbReference>
<proteinExistence type="predicted"/>
<dbReference type="RefSeq" id="WP_161347162.1">
    <property type="nucleotide sequence ID" value="NZ_BMGW01000008.1"/>
</dbReference>
<feature type="transmembrane region" description="Helical" evidence="2">
    <location>
        <begin position="6"/>
        <end position="29"/>
    </location>
</feature>
<name>A0A6L8VJW9_9RHOB</name>
<dbReference type="EMBL" id="WWNR01000008">
    <property type="protein sequence ID" value="MZQ89996.1"/>
    <property type="molecule type" value="Genomic_DNA"/>
</dbReference>
<accession>A0A6L8VJW9</accession>
<keyword evidence="5" id="KW-1185">Reference proteome</keyword>
<dbReference type="InterPro" id="IPR005135">
    <property type="entry name" value="Endo/exonuclease/phosphatase"/>
</dbReference>